<dbReference type="RefSeq" id="WP_193669053.1">
    <property type="nucleotide sequence ID" value="NZ_JACDTV010000007.1"/>
</dbReference>
<feature type="signal peptide" evidence="2">
    <location>
        <begin position="1"/>
        <end position="32"/>
    </location>
</feature>
<dbReference type="SUPFAM" id="SSF49373">
    <property type="entry name" value="Invasin/intimin cell-adhesion fragments"/>
    <property type="match status" value="2"/>
</dbReference>
<evidence type="ECO:0000313" key="4">
    <source>
        <dbReference type="Proteomes" id="UP000732378"/>
    </source>
</evidence>
<sequence length="1105" mass="114528">MNSSGIKRGLAGSAITALAISGLPFLASSASAAPLSAQADANDVELYTPASTASVSNDGVNNSVHLVANGGTGVQQIRFQYNPDENATAESTGWVNIATVSRSAAGHFTTEWTPAPALYNTDVAIRALGLGAGQAEGDNAEINQVTVSPTADSVDIANAPDSVVGVFQQNYTDEEQTALLGAVSGTTSDVTGAAGVEVTTPYNEASRSADVSGTVSGTTPRTWSAPADFTGYGTIDATNVADEALVIATVNGEGDDAEAVELNRQSIRTVTAAADDATVIPGGSTDVTVTVLDAQSNPVVGAQVVPEGGAELDDAVYTNSQGEAVFEGLDSDANGETYAFYVNVDDEDGYQNGKDFRRTVTITEEAQTPTDLEATSTDGAAFDNDEYSEGDIFVTLTDQNDEPVAGQVVNYSWTFNAFPVAGEETPDAEVTTGTTEATDEDGMAVIPLPEGYDDQAGTYALTYYLNQDDTPGQGSGDLSGDALTLKAGEAELEFAQANAAPAGTNATFTASLELQDGTALAGRDVAFSLAQDGTDVVVAPQEDQPEGTERISATQAEDTTDAQGNVQVAVFDPANTTPRSELTADLTAETVTTEDIGNADASDTLENIQFVTDEAPEGTTVEITENTATGTPGVATSGTVTATTDDPEVDGVQEEPAGDLLVTLTVDGDAFFTDGTYVDAEDAEAGDQVGGLTDLGQTITVITDGEDGTADYQIGMGASEDFNDNGQATVNVTAAIAGDTDTEDYKFSSANPLNGGEVLIDFASESLQESGVIPMAPTTDDVAYDVQVTDQFGNLVGGESVTIETNNGQVVGTDADTSEGADGFQVTTDFNDNVEFRISSEVEVDATPTGTWNADETTFEADGDDEGDELDVETVEDANEIEGDGPAAEFYEVDFAESSYTLSQNGEETVPVGSTVIMTYTAADQNGEPIEFDVAFFRTGPDAQGDGNPAGETRATGEDGQVSYVFSGTQEGTATVTAIGYDDGEVVPESQVTDTVTFGEEDEVITPVSVEAIISASSNGPKKDVVRFQVDDEAEGATVKLFKIRGKKSEGNKRLVQVREDIVPEGGTLTFKVADRNGNKKTRFIAKVSATEASLKAKSNTQKPR</sequence>
<accession>A0ABS2M7X9</accession>
<evidence type="ECO:0008006" key="5">
    <source>
        <dbReference type="Google" id="ProtNLM"/>
    </source>
</evidence>
<dbReference type="EMBL" id="JAFBBZ010000001">
    <property type="protein sequence ID" value="MBM7507299.1"/>
    <property type="molecule type" value="Genomic_DNA"/>
</dbReference>
<protein>
    <recommendedName>
        <fullName evidence="5">Big-1 domain-containing protein</fullName>
    </recommendedName>
</protein>
<gene>
    <name evidence="3" type="ORF">JOE61_001113</name>
</gene>
<comment type="caution">
    <text evidence="3">The sequence shown here is derived from an EMBL/GenBank/DDBJ whole genome shotgun (WGS) entry which is preliminary data.</text>
</comment>
<organism evidence="3 4">
    <name type="scientific">Nocardioides salarius</name>
    <dbReference type="NCBI Taxonomy" id="374513"/>
    <lineage>
        <taxon>Bacteria</taxon>
        <taxon>Bacillati</taxon>
        <taxon>Actinomycetota</taxon>
        <taxon>Actinomycetes</taxon>
        <taxon>Propionibacteriales</taxon>
        <taxon>Nocardioidaceae</taxon>
        <taxon>Nocardioides</taxon>
    </lineage>
</organism>
<feature type="compositionally biased region" description="Low complexity" evidence="1">
    <location>
        <begin position="628"/>
        <end position="644"/>
    </location>
</feature>
<keyword evidence="2" id="KW-0732">Signal</keyword>
<evidence type="ECO:0000256" key="2">
    <source>
        <dbReference type="SAM" id="SignalP"/>
    </source>
</evidence>
<dbReference type="InterPro" id="IPR013783">
    <property type="entry name" value="Ig-like_fold"/>
</dbReference>
<dbReference type="Gene3D" id="2.60.40.10">
    <property type="entry name" value="Immunoglobulins"/>
    <property type="match status" value="2"/>
</dbReference>
<dbReference type="Proteomes" id="UP000732378">
    <property type="component" value="Unassembled WGS sequence"/>
</dbReference>
<evidence type="ECO:0000313" key="3">
    <source>
        <dbReference type="EMBL" id="MBM7507299.1"/>
    </source>
</evidence>
<proteinExistence type="predicted"/>
<feature type="chain" id="PRO_5045566571" description="Big-1 domain-containing protein" evidence="2">
    <location>
        <begin position="33"/>
        <end position="1105"/>
    </location>
</feature>
<feature type="region of interest" description="Disordered" evidence="1">
    <location>
        <begin position="628"/>
        <end position="653"/>
    </location>
</feature>
<dbReference type="InterPro" id="IPR008964">
    <property type="entry name" value="Invasin/intimin_cell_adhesion"/>
</dbReference>
<reference evidence="3 4" key="1">
    <citation type="submission" date="2021-01" db="EMBL/GenBank/DDBJ databases">
        <title>Sequencing the genomes of 1000 actinobacteria strains.</title>
        <authorList>
            <person name="Klenk H.-P."/>
        </authorList>
    </citation>
    <scope>NUCLEOTIDE SEQUENCE [LARGE SCALE GENOMIC DNA]</scope>
    <source>
        <strain evidence="3 4">DSM 18239</strain>
    </source>
</reference>
<name>A0ABS2M7X9_9ACTN</name>
<evidence type="ECO:0000256" key="1">
    <source>
        <dbReference type="SAM" id="MobiDB-lite"/>
    </source>
</evidence>
<keyword evidence="4" id="KW-1185">Reference proteome</keyword>